<feature type="compositionally biased region" description="Basic and acidic residues" evidence="1">
    <location>
        <begin position="127"/>
        <end position="162"/>
    </location>
</feature>
<sequence>MERRRSIDLWVISSSLGVFRRTLIRRVCLLLLGLTRATHQPENPTETRGARTICLTQTSESGEETQRQHGGNGIKKTEGQEERTRRRPGEDQEERARRRGPRGEDQEERTRRSPGEDQEERARRRGPRGEDQEERTRRRPGEDQEERARRRPGEDQEERAKR</sequence>
<gene>
    <name evidence="2" type="ORF">KC01_LOCUS10379</name>
</gene>
<dbReference type="EMBL" id="OZ035836">
    <property type="protein sequence ID" value="CAL1579311.1"/>
    <property type="molecule type" value="Genomic_DNA"/>
</dbReference>
<protein>
    <submittedName>
        <fullName evidence="2">Uncharacterized protein</fullName>
    </submittedName>
</protein>
<feature type="region of interest" description="Disordered" evidence="1">
    <location>
        <begin position="39"/>
        <end position="162"/>
    </location>
</feature>
<evidence type="ECO:0000313" key="2">
    <source>
        <dbReference type="EMBL" id="CAL1579311.1"/>
    </source>
</evidence>
<feature type="compositionally biased region" description="Basic and acidic residues" evidence="1">
    <location>
        <begin position="75"/>
        <end position="115"/>
    </location>
</feature>
<keyword evidence="3" id="KW-1185">Reference proteome</keyword>
<proteinExistence type="predicted"/>
<dbReference type="AlphaFoldDB" id="A0AAV2JSM2"/>
<accession>A0AAV2JSM2</accession>
<evidence type="ECO:0000313" key="3">
    <source>
        <dbReference type="Proteomes" id="UP001497482"/>
    </source>
</evidence>
<evidence type="ECO:0000256" key="1">
    <source>
        <dbReference type="SAM" id="MobiDB-lite"/>
    </source>
</evidence>
<reference evidence="2 3" key="1">
    <citation type="submission" date="2024-04" db="EMBL/GenBank/DDBJ databases">
        <authorList>
            <person name="Waldvogel A.-M."/>
            <person name="Schoenle A."/>
        </authorList>
    </citation>
    <scope>NUCLEOTIDE SEQUENCE [LARGE SCALE GENOMIC DNA]</scope>
</reference>
<organism evidence="2 3">
    <name type="scientific">Knipowitschia caucasica</name>
    <name type="common">Caucasian dwarf goby</name>
    <name type="synonym">Pomatoschistus caucasicus</name>
    <dbReference type="NCBI Taxonomy" id="637954"/>
    <lineage>
        <taxon>Eukaryota</taxon>
        <taxon>Metazoa</taxon>
        <taxon>Chordata</taxon>
        <taxon>Craniata</taxon>
        <taxon>Vertebrata</taxon>
        <taxon>Euteleostomi</taxon>
        <taxon>Actinopterygii</taxon>
        <taxon>Neopterygii</taxon>
        <taxon>Teleostei</taxon>
        <taxon>Neoteleostei</taxon>
        <taxon>Acanthomorphata</taxon>
        <taxon>Gobiaria</taxon>
        <taxon>Gobiiformes</taxon>
        <taxon>Gobioidei</taxon>
        <taxon>Gobiidae</taxon>
        <taxon>Gobiinae</taxon>
        <taxon>Knipowitschia</taxon>
    </lineage>
</organism>
<dbReference type="Proteomes" id="UP001497482">
    <property type="component" value="Chromosome 14"/>
</dbReference>
<name>A0AAV2JSM2_KNICA</name>